<dbReference type="AlphaFoldDB" id="A0A2T2WRI3"/>
<dbReference type="GO" id="GO:0046983">
    <property type="term" value="F:protein dimerization activity"/>
    <property type="evidence" value="ECO:0007669"/>
    <property type="project" value="InterPro"/>
</dbReference>
<dbReference type="InterPro" id="IPR029016">
    <property type="entry name" value="GAF-like_dom_sf"/>
</dbReference>
<dbReference type="EMBL" id="PXYX01000041">
    <property type="protein sequence ID" value="PSR24861.1"/>
    <property type="molecule type" value="Genomic_DNA"/>
</dbReference>
<dbReference type="InterPro" id="IPR003018">
    <property type="entry name" value="GAF"/>
</dbReference>
<keyword evidence="3" id="KW-0808">Transferase</keyword>
<keyword evidence="4 7" id="KW-0418">Kinase</keyword>
<sequence>MALKKGKTAIPSDLTRQVRELETLIMLNQKIAMQADLDSLLQTIVDCARDLIGAKMGGLVVVDENNPRQLRHFKVSGVPPAKELPTGHGLFMVPYRTGQALRVDQVPSSHAVNKPANHPRLGSFLGVPLKSFETLLGSLFLAESPHGRHFTQRDQDLLSAFATQAAIALESVRSRDQLARILVLEERERISMALHSSVAQTLFLLKMEISRCQQHLPQSDEELLARLTAMQELAERGLQDVKTAIFSLTDNAPSRGLATLISQMLVEFEKDSGIKTKFLCTGNDQKIGSATVSVARAIALEALTNIRKHSHSEVAVITLSIKDRETILAIHDMGVGLPPSWNAPLSYGIRSMDTLARRIGGQFAIFNHDDGGTTVRVVLPNNTKPRSSPCIE</sequence>
<accession>A0A2T2WRI3</accession>
<dbReference type="Pfam" id="PF07730">
    <property type="entry name" value="HisKA_3"/>
    <property type="match status" value="1"/>
</dbReference>
<proteinExistence type="predicted"/>
<protein>
    <recommendedName>
        <fullName evidence="2">histidine kinase</fullName>
        <ecNumber evidence="2">2.7.13.3</ecNumber>
    </recommendedName>
</protein>
<dbReference type="PANTHER" id="PTHR24421">
    <property type="entry name" value="NITRATE/NITRITE SENSOR PROTEIN NARX-RELATED"/>
    <property type="match status" value="1"/>
</dbReference>
<gene>
    <name evidence="7" type="ORF">C7B47_13720</name>
</gene>
<evidence type="ECO:0000256" key="4">
    <source>
        <dbReference type="ARBA" id="ARBA00022777"/>
    </source>
</evidence>
<keyword evidence="5" id="KW-0902">Two-component regulatory system</keyword>
<comment type="caution">
    <text evidence="7">The sequence shown here is derived from an EMBL/GenBank/DDBJ whole genome shotgun (WGS) entry which is preliminary data.</text>
</comment>
<evidence type="ECO:0000256" key="1">
    <source>
        <dbReference type="ARBA" id="ARBA00000085"/>
    </source>
</evidence>
<organism evidence="7 8">
    <name type="scientific">Sulfobacillus thermosulfidooxidans</name>
    <dbReference type="NCBI Taxonomy" id="28034"/>
    <lineage>
        <taxon>Bacteria</taxon>
        <taxon>Bacillati</taxon>
        <taxon>Bacillota</taxon>
        <taxon>Clostridia</taxon>
        <taxon>Eubacteriales</taxon>
        <taxon>Clostridiales Family XVII. Incertae Sedis</taxon>
        <taxon>Sulfobacillus</taxon>
    </lineage>
</organism>
<dbReference type="Gene3D" id="3.30.450.40">
    <property type="match status" value="1"/>
</dbReference>
<feature type="domain" description="GAF" evidence="6">
    <location>
        <begin position="36"/>
        <end position="179"/>
    </location>
</feature>
<evidence type="ECO:0000259" key="6">
    <source>
        <dbReference type="SMART" id="SM00065"/>
    </source>
</evidence>
<name>A0A2T2WRI3_SULTH</name>
<dbReference type="GO" id="GO:0000155">
    <property type="term" value="F:phosphorelay sensor kinase activity"/>
    <property type="evidence" value="ECO:0007669"/>
    <property type="project" value="InterPro"/>
</dbReference>
<evidence type="ECO:0000313" key="7">
    <source>
        <dbReference type="EMBL" id="PSR24861.1"/>
    </source>
</evidence>
<comment type="catalytic activity">
    <reaction evidence="1">
        <text>ATP + protein L-histidine = ADP + protein N-phospho-L-histidine.</text>
        <dbReference type="EC" id="2.7.13.3"/>
    </reaction>
</comment>
<evidence type="ECO:0000256" key="2">
    <source>
        <dbReference type="ARBA" id="ARBA00012438"/>
    </source>
</evidence>
<dbReference type="CDD" id="cd16917">
    <property type="entry name" value="HATPase_UhpB-NarQ-NarX-like"/>
    <property type="match status" value="1"/>
</dbReference>
<dbReference type="Gene3D" id="3.30.565.10">
    <property type="entry name" value="Histidine kinase-like ATPase, C-terminal domain"/>
    <property type="match status" value="1"/>
</dbReference>
<dbReference type="Proteomes" id="UP000242705">
    <property type="component" value="Unassembled WGS sequence"/>
</dbReference>
<dbReference type="SUPFAM" id="SSF55874">
    <property type="entry name" value="ATPase domain of HSP90 chaperone/DNA topoisomerase II/histidine kinase"/>
    <property type="match status" value="1"/>
</dbReference>
<evidence type="ECO:0000313" key="8">
    <source>
        <dbReference type="Proteomes" id="UP000242705"/>
    </source>
</evidence>
<reference evidence="7 8" key="1">
    <citation type="journal article" date="2014" name="BMC Genomics">
        <title>Comparison of environmental and isolate Sulfobacillus genomes reveals diverse carbon, sulfur, nitrogen, and hydrogen metabolisms.</title>
        <authorList>
            <person name="Justice N.B."/>
            <person name="Norman A."/>
            <person name="Brown C.T."/>
            <person name="Singh A."/>
            <person name="Thomas B.C."/>
            <person name="Banfield J.F."/>
        </authorList>
    </citation>
    <scope>NUCLEOTIDE SEQUENCE [LARGE SCALE GENOMIC DNA]</scope>
    <source>
        <strain evidence="7">AMDSBA5</strain>
    </source>
</reference>
<dbReference type="EC" id="2.7.13.3" evidence="2"/>
<dbReference type="GO" id="GO:0016020">
    <property type="term" value="C:membrane"/>
    <property type="evidence" value="ECO:0007669"/>
    <property type="project" value="InterPro"/>
</dbReference>
<evidence type="ECO:0000256" key="5">
    <source>
        <dbReference type="ARBA" id="ARBA00023012"/>
    </source>
</evidence>
<dbReference type="InterPro" id="IPR050482">
    <property type="entry name" value="Sensor_HK_TwoCompSys"/>
</dbReference>
<evidence type="ECO:0000256" key="3">
    <source>
        <dbReference type="ARBA" id="ARBA00022679"/>
    </source>
</evidence>
<dbReference type="SUPFAM" id="SSF55781">
    <property type="entry name" value="GAF domain-like"/>
    <property type="match status" value="1"/>
</dbReference>
<dbReference type="InterPro" id="IPR036890">
    <property type="entry name" value="HATPase_C_sf"/>
</dbReference>
<dbReference type="Gene3D" id="1.20.5.1930">
    <property type="match status" value="1"/>
</dbReference>
<dbReference type="SMART" id="SM00065">
    <property type="entry name" value="GAF"/>
    <property type="match status" value="1"/>
</dbReference>
<dbReference type="Pfam" id="PF13185">
    <property type="entry name" value="GAF_2"/>
    <property type="match status" value="1"/>
</dbReference>
<dbReference type="InterPro" id="IPR011712">
    <property type="entry name" value="Sig_transdc_His_kin_sub3_dim/P"/>
</dbReference>